<dbReference type="InterPro" id="IPR052164">
    <property type="entry name" value="Anthracycline_SecMetBiosynth"/>
</dbReference>
<evidence type="ECO:0000313" key="2">
    <source>
        <dbReference type="EMBL" id="RAP77663.1"/>
    </source>
</evidence>
<protein>
    <recommendedName>
        <fullName evidence="1">VOC domain-containing protein</fullName>
    </recommendedName>
</protein>
<dbReference type="InterPro" id="IPR037523">
    <property type="entry name" value="VOC_core"/>
</dbReference>
<keyword evidence="3" id="KW-1185">Reference proteome</keyword>
<name>A0A328U7B2_9BACL</name>
<dbReference type="PROSITE" id="PS51819">
    <property type="entry name" value="VOC"/>
    <property type="match status" value="2"/>
</dbReference>
<dbReference type="CDD" id="cd06587">
    <property type="entry name" value="VOC"/>
    <property type="match status" value="2"/>
</dbReference>
<dbReference type="OrthoDB" id="2354281at2"/>
<dbReference type="Gene3D" id="3.10.180.10">
    <property type="entry name" value="2,3-Dihydroxybiphenyl 1,2-Dioxygenase, domain 1"/>
    <property type="match status" value="2"/>
</dbReference>
<dbReference type="AlphaFoldDB" id="A0A328U7B2"/>
<reference evidence="2 3" key="1">
    <citation type="submission" date="2018-06" db="EMBL/GenBank/DDBJ databases">
        <title>Paenibacillus montanisoli sp. nov., isolated from mountain area soil.</title>
        <authorList>
            <person name="Wu M."/>
        </authorList>
    </citation>
    <scope>NUCLEOTIDE SEQUENCE [LARGE SCALE GENOMIC DNA]</scope>
    <source>
        <strain evidence="2 3">RA17</strain>
    </source>
</reference>
<dbReference type="Pfam" id="PF00903">
    <property type="entry name" value="Glyoxalase"/>
    <property type="match status" value="2"/>
</dbReference>
<sequence>MNPMEKLVSPIENAVDSVFVHVTDLRRAAEWYSMVMGLPVLEERLNGGNVYWLKLQGGTGLILDDNRSNAADTPHVRFMYKTDDIDAALRYLEGKGISTLGGIERPHPGLAFMRFIDPDGNALMVTQSDYVSDVVERLPDTDSPIQNRFGGIFLNVTDMNRAIRFHSEALGLPYSEVSDRQEDSIYDLEMKQGSGVLLDNNRYRQGDTYETLFMFVTKDVDRSKDYLAAHGVPVFTDIERHGELAFFTVKDPDGNFIMICSEVNE</sequence>
<feature type="domain" description="VOC" evidence="1">
    <location>
        <begin position="14"/>
        <end position="128"/>
    </location>
</feature>
<proteinExistence type="predicted"/>
<dbReference type="InterPro" id="IPR004360">
    <property type="entry name" value="Glyas_Fos-R_dOase_dom"/>
</dbReference>
<dbReference type="Proteomes" id="UP000249260">
    <property type="component" value="Unassembled WGS sequence"/>
</dbReference>
<feature type="domain" description="VOC" evidence="1">
    <location>
        <begin position="148"/>
        <end position="262"/>
    </location>
</feature>
<evidence type="ECO:0000313" key="3">
    <source>
        <dbReference type="Proteomes" id="UP000249260"/>
    </source>
</evidence>
<dbReference type="EMBL" id="QLUW01000001">
    <property type="protein sequence ID" value="RAP77663.1"/>
    <property type="molecule type" value="Genomic_DNA"/>
</dbReference>
<organism evidence="2 3">
    <name type="scientific">Paenibacillus montanisoli</name>
    <dbReference type="NCBI Taxonomy" id="2081970"/>
    <lineage>
        <taxon>Bacteria</taxon>
        <taxon>Bacillati</taxon>
        <taxon>Bacillota</taxon>
        <taxon>Bacilli</taxon>
        <taxon>Bacillales</taxon>
        <taxon>Paenibacillaceae</taxon>
        <taxon>Paenibacillus</taxon>
    </lineage>
</organism>
<dbReference type="InterPro" id="IPR029068">
    <property type="entry name" value="Glyas_Bleomycin-R_OHBP_Dase"/>
</dbReference>
<gene>
    <name evidence="2" type="ORF">DL346_04110</name>
</gene>
<dbReference type="SUPFAM" id="SSF54593">
    <property type="entry name" value="Glyoxalase/Bleomycin resistance protein/Dihydroxybiphenyl dioxygenase"/>
    <property type="match status" value="2"/>
</dbReference>
<dbReference type="PANTHER" id="PTHR33993">
    <property type="entry name" value="GLYOXALASE-RELATED"/>
    <property type="match status" value="1"/>
</dbReference>
<comment type="caution">
    <text evidence="2">The sequence shown here is derived from an EMBL/GenBank/DDBJ whole genome shotgun (WGS) entry which is preliminary data.</text>
</comment>
<evidence type="ECO:0000259" key="1">
    <source>
        <dbReference type="PROSITE" id="PS51819"/>
    </source>
</evidence>
<accession>A0A328U7B2</accession>